<organism evidence="2 3">
    <name type="scientific">Pseudokineococcus lusitanus</name>
    <dbReference type="NCBI Taxonomy" id="763993"/>
    <lineage>
        <taxon>Bacteria</taxon>
        <taxon>Bacillati</taxon>
        <taxon>Actinomycetota</taxon>
        <taxon>Actinomycetes</taxon>
        <taxon>Kineosporiales</taxon>
        <taxon>Kineosporiaceae</taxon>
        <taxon>Pseudokineococcus</taxon>
    </lineage>
</organism>
<sequence>MTAVVGRATTGVPGARRPAPPRPCPAAGAPLPRLRPVPCTDPPPLPLPGRPGEEVDGWRTARQPGPGQQVLALTTRSTPRRRGPLDEEEDPLVAPTMDDDAAMPDPTATCAALAGAVVEVLSGHRPVAQLVRWTTADVQQGLARRAALATRLRPAPRRGPARAGRPAVVRAVRVCRPAEGVVEASAVVVDGPRVRAVALRLEGWDRRWRATAVEVG</sequence>
<feature type="region of interest" description="Disordered" evidence="1">
    <location>
        <begin position="1"/>
        <end position="92"/>
    </location>
</feature>
<evidence type="ECO:0000313" key="3">
    <source>
        <dbReference type="Proteomes" id="UP000276232"/>
    </source>
</evidence>
<dbReference type="OrthoDB" id="3266345at2"/>
<keyword evidence="3" id="KW-1185">Reference proteome</keyword>
<accession>A0A3N1G970</accession>
<dbReference type="RefSeq" id="WP_123381296.1">
    <property type="nucleotide sequence ID" value="NZ_RJKN01000010.1"/>
</dbReference>
<gene>
    <name evidence="2" type="ORF">EDC03_3237</name>
</gene>
<comment type="caution">
    <text evidence="2">The sequence shown here is derived from an EMBL/GenBank/DDBJ whole genome shotgun (WGS) entry which is preliminary data.</text>
</comment>
<feature type="compositionally biased region" description="Pro residues" evidence="1">
    <location>
        <begin position="33"/>
        <end position="49"/>
    </location>
</feature>
<evidence type="ECO:0000313" key="2">
    <source>
        <dbReference type="EMBL" id="ROP26767.1"/>
    </source>
</evidence>
<evidence type="ECO:0000256" key="1">
    <source>
        <dbReference type="SAM" id="MobiDB-lite"/>
    </source>
</evidence>
<dbReference type="Pfam" id="PF20060">
    <property type="entry name" value="DUF6459"/>
    <property type="match status" value="1"/>
</dbReference>
<dbReference type="EMBL" id="RJKN01000010">
    <property type="protein sequence ID" value="ROP26767.1"/>
    <property type="molecule type" value="Genomic_DNA"/>
</dbReference>
<protein>
    <submittedName>
        <fullName evidence="2">Uncharacterized protein</fullName>
    </submittedName>
</protein>
<proteinExistence type="predicted"/>
<dbReference type="AlphaFoldDB" id="A0A3N1G970"/>
<dbReference type="InterPro" id="IPR045596">
    <property type="entry name" value="DUF6459"/>
</dbReference>
<name>A0A3N1G970_9ACTN</name>
<reference evidence="2 3" key="1">
    <citation type="journal article" date="2015" name="Stand. Genomic Sci.">
        <title>Genomic Encyclopedia of Bacterial and Archaeal Type Strains, Phase III: the genomes of soil and plant-associated and newly described type strains.</title>
        <authorList>
            <person name="Whitman W.B."/>
            <person name="Woyke T."/>
            <person name="Klenk H.P."/>
            <person name="Zhou Y."/>
            <person name="Lilburn T.G."/>
            <person name="Beck B.J."/>
            <person name="De Vos P."/>
            <person name="Vandamme P."/>
            <person name="Eisen J.A."/>
            <person name="Garrity G."/>
            <person name="Hugenholtz P."/>
            <person name="Kyrpides N.C."/>
        </authorList>
    </citation>
    <scope>NUCLEOTIDE SEQUENCE [LARGE SCALE GENOMIC DNA]</scope>
    <source>
        <strain evidence="2 3">CECT 7306</strain>
    </source>
</reference>
<dbReference type="Proteomes" id="UP000276232">
    <property type="component" value="Unassembled WGS sequence"/>
</dbReference>
<dbReference type="InParanoid" id="A0A3N1G970"/>